<protein>
    <submittedName>
        <fullName evidence="1">Uncharacterized protein</fullName>
    </submittedName>
</protein>
<organism evidence="1">
    <name type="scientific">viral metagenome</name>
    <dbReference type="NCBI Taxonomy" id="1070528"/>
    <lineage>
        <taxon>unclassified sequences</taxon>
        <taxon>metagenomes</taxon>
        <taxon>organismal metagenomes</taxon>
    </lineage>
</organism>
<dbReference type="EMBL" id="MN740698">
    <property type="protein sequence ID" value="QHU08675.1"/>
    <property type="molecule type" value="Genomic_DNA"/>
</dbReference>
<evidence type="ECO:0000313" key="1">
    <source>
        <dbReference type="EMBL" id="QHU08675.1"/>
    </source>
</evidence>
<reference evidence="1" key="1">
    <citation type="journal article" date="2020" name="Nature">
        <title>Giant virus diversity and host interactions through global metagenomics.</title>
        <authorList>
            <person name="Schulz F."/>
            <person name="Roux S."/>
            <person name="Paez-Espino D."/>
            <person name="Jungbluth S."/>
            <person name="Walsh D.A."/>
            <person name="Denef V.J."/>
            <person name="McMahon K.D."/>
            <person name="Konstantinidis K.T."/>
            <person name="Eloe-Fadrosh E.A."/>
            <person name="Kyrpides N.C."/>
            <person name="Woyke T."/>
        </authorList>
    </citation>
    <scope>NUCLEOTIDE SEQUENCE</scope>
    <source>
        <strain evidence="1">GVMAG-S-1063924-116</strain>
    </source>
</reference>
<sequence length="419" mass="47562">MDASKIAIFVPEGTDFYCKIEVRGRTFYPSSCTSLTLKQVTDRIDDLQQAIPDEGGEKEVTDLLIRELTDLSLLLERGPSNTTGLVVHFYTFDYDPLLHPIDLDLRYGANRIEEEPDQEYVERIVCVHTPLQIEVSLTEFERKIIEDGVYSIRTHDPSLISNKIEYVYYDGSTITDSLLEYEGKLTVQASLFVRDPFKVKRRLKVDTIVYSHLTEFVEDASWLVDYSSVREIVIRSVHVSVYGKILQIMKLATNLEALTIRPDALRYFKGHTFPTITSLKLTTTEGFRNFISSGSPSIQTIFPNAYHVKCSCEGFFNPPKWVKEATLIMNRTLPSVPAYPRINSYHLEDLTCLDNGDYDFTIKAPKTTLVPYSRLGTPVSCSLVLAQSNVRKPAIPGLQPVVSFVNRDQKSARSDKLMT</sequence>
<name>A0A6C0JSE0_9ZZZZ</name>
<accession>A0A6C0JSE0</accession>
<dbReference type="AlphaFoldDB" id="A0A6C0JSE0"/>
<proteinExistence type="predicted"/>